<name>A0A0G0MYA0_9BACT</name>
<proteinExistence type="predicted"/>
<organism evidence="1 2">
    <name type="scientific">candidate division WS6 bacterium GW2011_GWF2_39_15</name>
    <dbReference type="NCBI Taxonomy" id="1619100"/>
    <lineage>
        <taxon>Bacteria</taxon>
        <taxon>Candidatus Dojkabacteria</taxon>
    </lineage>
</organism>
<dbReference type="EMBL" id="LBWK01000002">
    <property type="protein sequence ID" value="KKR05526.1"/>
    <property type="molecule type" value="Genomic_DNA"/>
</dbReference>
<accession>A0A0G0MYA0</accession>
<sequence>MVKNRVSKNKEKISKDNLNFFIEAIARFCDKCGTPYSVDNLQIIQDNDFSSIIHFSCNNCKSRHIATFVKPIGVSSRMPVNSDLSVDEIAKFAKYNEVPADDILSVYTLLSKNPVIKL</sequence>
<reference evidence="1 2" key="1">
    <citation type="journal article" date="2015" name="Nature">
        <title>rRNA introns, odd ribosomes, and small enigmatic genomes across a large radiation of phyla.</title>
        <authorList>
            <person name="Brown C.T."/>
            <person name="Hug L.A."/>
            <person name="Thomas B.C."/>
            <person name="Sharon I."/>
            <person name="Castelle C.J."/>
            <person name="Singh A."/>
            <person name="Wilkins M.J."/>
            <person name="Williams K.H."/>
            <person name="Banfield J.F."/>
        </authorList>
    </citation>
    <scope>NUCLEOTIDE SEQUENCE [LARGE SCALE GENOMIC DNA]</scope>
</reference>
<comment type="caution">
    <text evidence="1">The sequence shown here is derived from an EMBL/GenBank/DDBJ whole genome shotgun (WGS) entry which is preliminary data.</text>
</comment>
<evidence type="ECO:0000313" key="2">
    <source>
        <dbReference type="Proteomes" id="UP000034799"/>
    </source>
</evidence>
<protein>
    <submittedName>
        <fullName evidence="1">Uncharacterized protein</fullName>
    </submittedName>
</protein>
<dbReference type="Proteomes" id="UP000034799">
    <property type="component" value="Unassembled WGS sequence"/>
</dbReference>
<gene>
    <name evidence="1" type="ORF">UT34_C0002G0033</name>
</gene>
<evidence type="ECO:0000313" key="1">
    <source>
        <dbReference type="EMBL" id="KKR05526.1"/>
    </source>
</evidence>
<dbReference type="AlphaFoldDB" id="A0A0G0MYA0"/>